<gene>
    <name evidence="9" type="ORF">LTR36_001740</name>
</gene>
<evidence type="ECO:0000256" key="1">
    <source>
        <dbReference type="ARBA" id="ARBA00010609"/>
    </source>
</evidence>
<feature type="domain" description="Plastocyanin-like" evidence="8">
    <location>
        <begin position="100"/>
        <end position="217"/>
    </location>
</feature>
<dbReference type="GO" id="GO:0016491">
    <property type="term" value="F:oxidoreductase activity"/>
    <property type="evidence" value="ECO:0007669"/>
    <property type="project" value="UniProtKB-KW"/>
</dbReference>
<keyword evidence="4" id="KW-0186">Copper</keyword>
<keyword evidence="10" id="KW-1185">Reference proteome</keyword>
<organism evidence="9 10">
    <name type="scientific">Oleoguttula mirabilis</name>
    <dbReference type="NCBI Taxonomy" id="1507867"/>
    <lineage>
        <taxon>Eukaryota</taxon>
        <taxon>Fungi</taxon>
        <taxon>Dikarya</taxon>
        <taxon>Ascomycota</taxon>
        <taxon>Pezizomycotina</taxon>
        <taxon>Dothideomycetes</taxon>
        <taxon>Dothideomycetidae</taxon>
        <taxon>Mycosphaerellales</taxon>
        <taxon>Teratosphaeriaceae</taxon>
        <taxon>Oleoguttula</taxon>
    </lineage>
</organism>
<proteinExistence type="inferred from homology"/>
<comment type="similarity">
    <text evidence="1">Belongs to the multicopper oxidase family.</text>
</comment>
<dbReference type="CDD" id="cd13901">
    <property type="entry name" value="CuRO_3_MaLCC_like"/>
    <property type="match status" value="1"/>
</dbReference>
<evidence type="ECO:0000259" key="8">
    <source>
        <dbReference type="Pfam" id="PF07732"/>
    </source>
</evidence>
<dbReference type="SUPFAM" id="SSF49503">
    <property type="entry name" value="Cupredoxins"/>
    <property type="match status" value="3"/>
</dbReference>
<accession>A0AAV9JMM5</accession>
<dbReference type="PROSITE" id="PS00079">
    <property type="entry name" value="MULTICOPPER_OXIDASE1"/>
    <property type="match status" value="1"/>
</dbReference>
<comment type="caution">
    <text evidence="9">The sequence shown here is derived from an EMBL/GenBank/DDBJ whole genome shotgun (WGS) entry which is preliminary data.</text>
</comment>
<evidence type="ECO:0000256" key="5">
    <source>
        <dbReference type="SAM" id="SignalP"/>
    </source>
</evidence>
<feature type="chain" id="PRO_5043552677" description="Laccase" evidence="5">
    <location>
        <begin position="21"/>
        <end position="628"/>
    </location>
</feature>
<dbReference type="Gene3D" id="2.60.40.420">
    <property type="entry name" value="Cupredoxins - blue copper proteins"/>
    <property type="match status" value="3"/>
</dbReference>
<dbReference type="InterPro" id="IPR008972">
    <property type="entry name" value="Cupredoxin"/>
</dbReference>
<dbReference type="InterPro" id="IPR045087">
    <property type="entry name" value="Cu-oxidase_fam"/>
</dbReference>
<dbReference type="InterPro" id="IPR033138">
    <property type="entry name" value="Cu_oxidase_CS"/>
</dbReference>
<keyword evidence="3" id="KW-0560">Oxidoreductase</keyword>
<dbReference type="InterPro" id="IPR011706">
    <property type="entry name" value="Cu-oxidase_C"/>
</dbReference>
<protein>
    <recommendedName>
        <fullName evidence="11">Laccase</fullName>
    </recommendedName>
</protein>
<feature type="domain" description="Plastocyanin-like" evidence="7">
    <location>
        <begin position="479"/>
        <end position="591"/>
    </location>
</feature>
<dbReference type="FunFam" id="2.60.40.420:FF:000021">
    <property type="entry name" value="Extracellular dihydrogeodin oxidase/laccase"/>
    <property type="match status" value="1"/>
</dbReference>
<dbReference type="Pfam" id="PF00394">
    <property type="entry name" value="Cu-oxidase"/>
    <property type="match status" value="1"/>
</dbReference>
<dbReference type="InterPro" id="IPR011707">
    <property type="entry name" value="Cu-oxidase-like_N"/>
</dbReference>
<dbReference type="AlphaFoldDB" id="A0AAV9JMM5"/>
<dbReference type="PANTHER" id="PTHR11709:SF145">
    <property type="entry name" value="LCC1"/>
    <property type="match status" value="1"/>
</dbReference>
<name>A0AAV9JMM5_9PEZI</name>
<evidence type="ECO:0008006" key="11">
    <source>
        <dbReference type="Google" id="ProtNLM"/>
    </source>
</evidence>
<dbReference type="PANTHER" id="PTHR11709">
    <property type="entry name" value="MULTI-COPPER OXIDASE"/>
    <property type="match status" value="1"/>
</dbReference>
<evidence type="ECO:0000256" key="2">
    <source>
        <dbReference type="ARBA" id="ARBA00022723"/>
    </source>
</evidence>
<dbReference type="CDD" id="cd13854">
    <property type="entry name" value="CuRO_1_MaLCC_like"/>
    <property type="match status" value="1"/>
</dbReference>
<dbReference type="InterPro" id="IPR002355">
    <property type="entry name" value="Cu_oxidase_Cu_BS"/>
</dbReference>
<evidence type="ECO:0000259" key="7">
    <source>
        <dbReference type="Pfam" id="PF07731"/>
    </source>
</evidence>
<evidence type="ECO:0000256" key="4">
    <source>
        <dbReference type="ARBA" id="ARBA00023008"/>
    </source>
</evidence>
<evidence type="ECO:0000256" key="3">
    <source>
        <dbReference type="ARBA" id="ARBA00023002"/>
    </source>
</evidence>
<keyword evidence="5" id="KW-0732">Signal</keyword>
<dbReference type="Pfam" id="PF07732">
    <property type="entry name" value="Cu-oxidase_3"/>
    <property type="match status" value="1"/>
</dbReference>
<evidence type="ECO:0000259" key="6">
    <source>
        <dbReference type="Pfam" id="PF00394"/>
    </source>
</evidence>
<dbReference type="PROSITE" id="PS00080">
    <property type="entry name" value="MULTICOPPER_OXIDASE2"/>
    <property type="match status" value="1"/>
</dbReference>
<dbReference type="Pfam" id="PF07731">
    <property type="entry name" value="Cu-oxidase_2"/>
    <property type="match status" value="1"/>
</dbReference>
<sequence>MHSLSSLLAIVLPLACSASAGLPLHGRSFQHPKASLSQRSTNGLSKLGTADAPKLAKFIDGPHPGGSAFPWGDKTANNTNPYEVKNVPFTGVTRYYAWTVTNTTLAPDGVELPMLVANGAFPGPLIEANWGDWIEVSVTNDLTGEYQEGTSIHWHGFLQTGTPYMDGTPGVTQCPIAPGKTFTYRFRAELYGTSWWHGHYSAQYVNGLSGPIVIHGPPSDEYDVDVGPVMLSDWFHDYYDNLVMDIFYATETCDPHCPPMSNNMLINGKNSYPCNTTSLTCTPNAGTASFKFETGKRHRLRLINHAAEAIIFFSIDGYELTVIANDFVPVTPYQTDLVTLAVGQRTDIIVQARNNSKEAVYMRITEGPSGLGPTGETGCSLNTGVSVSAVAPIYYECADTSVLPNTTSSISPSRYLFPSNCGNQALNLTTPAYAMVAKEPTATLNFLMTGNYNATGAFVWYMNNVTYYTDYNDPTLLEANLGYTNFTRNSQVYNLGTNSTVRIVMTSVGFPASHPMHIHGHNMQILAEGTGSWDGTTIVNPSNPQRRDTQLVRPNGYLVIQIDLNNPGVWPLHCHVAWHISEGMNVLLLEQTPSVIAELEMPYIMAETCRDWSAWSNKTVVPQIDSGL</sequence>
<evidence type="ECO:0000313" key="9">
    <source>
        <dbReference type="EMBL" id="KAK4546523.1"/>
    </source>
</evidence>
<evidence type="ECO:0000313" key="10">
    <source>
        <dbReference type="Proteomes" id="UP001324427"/>
    </source>
</evidence>
<dbReference type="Proteomes" id="UP001324427">
    <property type="component" value="Unassembled WGS sequence"/>
</dbReference>
<dbReference type="InterPro" id="IPR001117">
    <property type="entry name" value="Cu-oxidase_2nd"/>
</dbReference>
<reference evidence="9 10" key="1">
    <citation type="submission" date="2021-11" db="EMBL/GenBank/DDBJ databases">
        <title>Black yeast isolated from Biological Soil Crust.</title>
        <authorList>
            <person name="Kurbessoian T."/>
        </authorList>
    </citation>
    <scope>NUCLEOTIDE SEQUENCE [LARGE SCALE GENOMIC DNA]</scope>
    <source>
        <strain evidence="9 10">CCFEE 5522</strain>
    </source>
</reference>
<feature type="signal peptide" evidence="5">
    <location>
        <begin position="1"/>
        <end position="20"/>
    </location>
</feature>
<dbReference type="EMBL" id="JAVFHQ010000014">
    <property type="protein sequence ID" value="KAK4546523.1"/>
    <property type="molecule type" value="Genomic_DNA"/>
</dbReference>
<keyword evidence="2" id="KW-0479">Metal-binding</keyword>
<dbReference type="GO" id="GO:0005507">
    <property type="term" value="F:copper ion binding"/>
    <property type="evidence" value="ECO:0007669"/>
    <property type="project" value="InterPro"/>
</dbReference>
<feature type="domain" description="Plastocyanin-like" evidence="6">
    <location>
        <begin position="228"/>
        <end position="368"/>
    </location>
</feature>